<comment type="caution">
    <text evidence="1">The sequence shown here is derived from an EMBL/GenBank/DDBJ whole genome shotgun (WGS) entry which is preliminary data.</text>
</comment>
<accession>A0ABN2GM20</accession>
<dbReference type="EMBL" id="BAAAQF010000005">
    <property type="protein sequence ID" value="GAA1673233.1"/>
    <property type="molecule type" value="Genomic_DNA"/>
</dbReference>
<keyword evidence="2" id="KW-1185">Reference proteome</keyword>
<reference evidence="1 2" key="1">
    <citation type="journal article" date="2019" name="Int. J. Syst. Evol. Microbiol.">
        <title>The Global Catalogue of Microorganisms (GCM) 10K type strain sequencing project: providing services to taxonomists for standard genome sequencing and annotation.</title>
        <authorList>
            <consortium name="The Broad Institute Genomics Platform"/>
            <consortium name="The Broad Institute Genome Sequencing Center for Infectious Disease"/>
            <person name="Wu L."/>
            <person name="Ma J."/>
        </authorList>
    </citation>
    <scope>NUCLEOTIDE SEQUENCE [LARGE SCALE GENOMIC DNA]</scope>
    <source>
        <strain evidence="1 2">JCM 16001</strain>
    </source>
</reference>
<organism evidence="1 2">
    <name type="scientific">Glycomyces endophyticus</name>
    <dbReference type="NCBI Taxonomy" id="480996"/>
    <lineage>
        <taxon>Bacteria</taxon>
        <taxon>Bacillati</taxon>
        <taxon>Actinomycetota</taxon>
        <taxon>Actinomycetes</taxon>
        <taxon>Glycomycetales</taxon>
        <taxon>Glycomycetaceae</taxon>
        <taxon>Glycomyces</taxon>
    </lineage>
</organism>
<evidence type="ECO:0000313" key="2">
    <source>
        <dbReference type="Proteomes" id="UP001499851"/>
    </source>
</evidence>
<gene>
    <name evidence="1" type="ORF">GCM10009830_19400</name>
</gene>
<dbReference type="Proteomes" id="UP001499851">
    <property type="component" value="Unassembled WGS sequence"/>
</dbReference>
<name>A0ABN2GM20_9ACTN</name>
<evidence type="ECO:0000313" key="1">
    <source>
        <dbReference type="EMBL" id="GAA1673233.1"/>
    </source>
</evidence>
<protein>
    <submittedName>
        <fullName evidence="1">Uncharacterized protein</fullName>
    </submittedName>
</protein>
<proteinExistence type="predicted"/>
<sequence>MSVETRAWTPLITFETVAGLTPASEAMSFNVGGKAGSLRGGSVRRGRSPPRIATLTSVTSTDTLSAKV</sequence>